<dbReference type="RefSeq" id="WP_157414231.1">
    <property type="nucleotide sequence ID" value="NZ_BAAAMK010000004.1"/>
</dbReference>
<dbReference type="EMBL" id="BAAAMK010000004">
    <property type="protein sequence ID" value="GAA1956855.1"/>
    <property type="molecule type" value="Genomic_DNA"/>
</dbReference>
<proteinExistence type="predicted"/>
<dbReference type="SMART" id="SM00257">
    <property type="entry name" value="LysM"/>
    <property type="match status" value="1"/>
</dbReference>
<dbReference type="PROSITE" id="PS51257">
    <property type="entry name" value="PROKAR_LIPOPROTEIN"/>
    <property type="match status" value="1"/>
</dbReference>
<dbReference type="Pfam" id="PF01476">
    <property type="entry name" value="LysM"/>
    <property type="match status" value="1"/>
</dbReference>
<dbReference type="SUPFAM" id="SSF54106">
    <property type="entry name" value="LysM domain"/>
    <property type="match status" value="1"/>
</dbReference>
<gene>
    <name evidence="3" type="ORF">GCM10009717_23900</name>
</gene>
<name>A0ABP5C2R3_9MICO</name>
<evidence type="ECO:0000313" key="4">
    <source>
        <dbReference type="Proteomes" id="UP001499954"/>
    </source>
</evidence>
<evidence type="ECO:0000259" key="2">
    <source>
        <dbReference type="PROSITE" id="PS51782"/>
    </source>
</evidence>
<sequence>MHRSGGGAAASAGLMIAMTGGALAGVLALSGCVPAPTPPPVTIIATVTATPEPEPTPTPTPTPPPVAEPAPAPEPEPVPNAPAPVVEPGPAYDLGARDGATGTPVVDASGMPTSYTVVEGDSFFDIAQRFDLPQQQLLRMNAQVHDFGENVYIGDVINLDWTKTG</sequence>
<feature type="domain" description="LysM" evidence="2">
    <location>
        <begin position="113"/>
        <end position="159"/>
    </location>
</feature>
<dbReference type="PROSITE" id="PS51782">
    <property type="entry name" value="LYSM"/>
    <property type="match status" value="1"/>
</dbReference>
<protein>
    <recommendedName>
        <fullName evidence="2">LysM domain-containing protein</fullName>
    </recommendedName>
</protein>
<comment type="caution">
    <text evidence="3">The sequence shown here is derived from an EMBL/GenBank/DDBJ whole genome shotgun (WGS) entry which is preliminary data.</text>
</comment>
<feature type="compositionally biased region" description="Pro residues" evidence="1">
    <location>
        <begin position="52"/>
        <end position="87"/>
    </location>
</feature>
<dbReference type="Gene3D" id="3.10.350.10">
    <property type="entry name" value="LysM domain"/>
    <property type="match status" value="1"/>
</dbReference>
<evidence type="ECO:0000256" key="1">
    <source>
        <dbReference type="SAM" id="MobiDB-lite"/>
    </source>
</evidence>
<accession>A0ABP5C2R3</accession>
<dbReference type="InterPro" id="IPR018392">
    <property type="entry name" value="LysM"/>
</dbReference>
<organism evidence="3 4">
    <name type="scientific">Agromyces allii</name>
    <dbReference type="NCBI Taxonomy" id="393607"/>
    <lineage>
        <taxon>Bacteria</taxon>
        <taxon>Bacillati</taxon>
        <taxon>Actinomycetota</taxon>
        <taxon>Actinomycetes</taxon>
        <taxon>Micrococcales</taxon>
        <taxon>Microbacteriaceae</taxon>
        <taxon>Agromyces</taxon>
    </lineage>
</organism>
<feature type="region of interest" description="Disordered" evidence="1">
    <location>
        <begin position="49"/>
        <end position="107"/>
    </location>
</feature>
<reference evidence="4" key="1">
    <citation type="journal article" date="2019" name="Int. J. Syst. Evol. Microbiol.">
        <title>The Global Catalogue of Microorganisms (GCM) 10K type strain sequencing project: providing services to taxonomists for standard genome sequencing and annotation.</title>
        <authorList>
            <consortium name="The Broad Institute Genomics Platform"/>
            <consortium name="The Broad Institute Genome Sequencing Center for Infectious Disease"/>
            <person name="Wu L."/>
            <person name="Ma J."/>
        </authorList>
    </citation>
    <scope>NUCLEOTIDE SEQUENCE [LARGE SCALE GENOMIC DNA]</scope>
    <source>
        <strain evidence="4">JCM 13584</strain>
    </source>
</reference>
<dbReference type="Proteomes" id="UP001499954">
    <property type="component" value="Unassembled WGS sequence"/>
</dbReference>
<dbReference type="CDD" id="cd00118">
    <property type="entry name" value="LysM"/>
    <property type="match status" value="1"/>
</dbReference>
<keyword evidence="4" id="KW-1185">Reference proteome</keyword>
<evidence type="ECO:0000313" key="3">
    <source>
        <dbReference type="EMBL" id="GAA1956855.1"/>
    </source>
</evidence>
<dbReference type="InterPro" id="IPR036779">
    <property type="entry name" value="LysM_dom_sf"/>
</dbReference>